<organism evidence="3 4">
    <name type="scientific">Miniimonas arenae</name>
    <dbReference type="NCBI Taxonomy" id="676201"/>
    <lineage>
        <taxon>Bacteria</taxon>
        <taxon>Bacillati</taxon>
        <taxon>Actinomycetota</taxon>
        <taxon>Actinomycetes</taxon>
        <taxon>Micrococcales</taxon>
        <taxon>Beutenbergiaceae</taxon>
        <taxon>Miniimonas</taxon>
    </lineage>
</organism>
<evidence type="ECO:0000313" key="3">
    <source>
        <dbReference type="EMBL" id="TNU73397.1"/>
    </source>
</evidence>
<dbReference type="InterPro" id="IPR036873">
    <property type="entry name" value="Rhodanese-like_dom_sf"/>
</dbReference>
<dbReference type="InterPro" id="IPR035985">
    <property type="entry name" value="Ubiquitin-activating_enz"/>
</dbReference>
<feature type="region of interest" description="Disordered" evidence="1">
    <location>
        <begin position="165"/>
        <end position="187"/>
    </location>
</feature>
<proteinExistence type="predicted"/>
<dbReference type="InterPro" id="IPR001763">
    <property type="entry name" value="Rhodanese-like_dom"/>
</dbReference>
<dbReference type="OrthoDB" id="9804286at2"/>
<sequence>EAKTASAARRLREVAPDVRVMEIAERLTDANAHDLLAGWDAVVDGTDTFETRYLVADTCAALGTPLVWGSVLRFDAQVSVFWSRPPDGVAPVTLRDLFPAAPPPGSVPSCADAGVLGALCGIAGSMMAVETVKLIAGFGDVLLGRVAVVDALTMRVHDVAFAGTSAAPGTPSTASRPAEPAANPPATDLLGRTLLDVREPAEFAVDALSGAVNVPVSALEQAARTGPGAAAALLLEAGVPDGVPLATYCAAGVRAVRAARALAELDHDVAALTPDDVARMRART</sequence>
<evidence type="ECO:0000259" key="2">
    <source>
        <dbReference type="PROSITE" id="PS50206"/>
    </source>
</evidence>
<evidence type="ECO:0000256" key="1">
    <source>
        <dbReference type="SAM" id="MobiDB-lite"/>
    </source>
</evidence>
<dbReference type="CDD" id="cd00757">
    <property type="entry name" value="ThiF_MoeB_HesA_family"/>
    <property type="match status" value="1"/>
</dbReference>
<evidence type="ECO:0000313" key="4">
    <source>
        <dbReference type="Proteomes" id="UP000313849"/>
    </source>
</evidence>
<dbReference type="PROSITE" id="PS50206">
    <property type="entry name" value="RHODANESE_3"/>
    <property type="match status" value="1"/>
</dbReference>
<dbReference type="GO" id="GO:0008641">
    <property type="term" value="F:ubiquitin-like modifier activating enzyme activity"/>
    <property type="evidence" value="ECO:0007669"/>
    <property type="project" value="InterPro"/>
</dbReference>
<dbReference type="SMART" id="SM00450">
    <property type="entry name" value="RHOD"/>
    <property type="match status" value="1"/>
</dbReference>
<keyword evidence="4" id="KW-1185">Reference proteome</keyword>
<reference evidence="3 4" key="1">
    <citation type="submission" date="2019-06" db="EMBL/GenBank/DDBJ databases">
        <title>Draft genome sequence of Miniimonas arenae KCTC 19750T isolated from sea sand.</title>
        <authorList>
            <person name="Park S.-J."/>
        </authorList>
    </citation>
    <scope>NUCLEOTIDE SEQUENCE [LARGE SCALE GENOMIC DNA]</scope>
    <source>
        <strain evidence="3 4">KCTC 19750</strain>
    </source>
</reference>
<feature type="domain" description="Rhodanese" evidence="2">
    <location>
        <begin position="193"/>
        <end position="279"/>
    </location>
</feature>
<dbReference type="Pfam" id="PF00899">
    <property type="entry name" value="ThiF"/>
    <property type="match status" value="1"/>
</dbReference>
<dbReference type="EMBL" id="VENP01000048">
    <property type="protein sequence ID" value="TNU73397.1"/>
    <property type="molecule type" value="Genomic_DNA"/>
</dbReference>
<dbReference type="SUPFAM" id="SSF69572">
    <property type="entry name" value="Activating enzymes of the ubiquitin-like proteins"/>
    <property type="match status" value="1"/>
</dbReference>
<dbReference type="InterPro" id="IPR000594">
    <property type="entry name" value="ThiF_NAD_FAD-bd"/>
</dbReference>
<gene>
    <name evidence="3" type="ORF">FH969_11675</name>
</gene>
<feature type="non-terminal residue" evidence="3">
    <location>
        <position position="1"/>
    </location>
</feature>
<dbReference type="Proteomes" id="UP000313849">
    <property type="component" value="Unassembled WGS sequence"/>
</dbReference>
<dbReference type="SUPFAM" id="SSF52821">
    <property type="entry name" value="Rhodanese/Cell cycle control phosphatase"/>
    <property type="match status" value="1"/>
</dbReference>
<name>A0A5C5BB27_9MICO</name>
<dbReference type="Gene3D" id="3.40.250.10">
    <property type="entry name" value="Rhodanese-like domain"/>
    <property type="match status" value="1"/>
</dbReference>
<dbReference type="AlphaFoldDB" id="A0A5C5BB27"/>
<accession>A0A5C5BB27</accession>
<comment type="caution">
    <text evidence="3">The sequence shown here is derived from an EMBL/GenBank/DDBJ whole genome shotgun (WGS) entry which is preliminary data.</text>
</comment>
<dbReference type="Gene3D" id="3.40.50.720">
    <property type="entry name" value="NAD(P)-binding Rossmann-like Domain"/>
    <property type="match status" value="1"/>
</dbReference>
<protein>
    <recommendedName>
        <fullName evidence="2">Rhodanese domain-containing protein</fullName>
    </recommendedName>
</protein>
<dbReference type="RefSeq" id="WP_139987346.1">
    <property type="nucleotide sequence ID" value="NZ_VENP01000048.1"/>
</dbReference>
<dbReference type="Pfam" id="PF00581">
    <property type="entry name" value="Rhodanese"/>
    <property type="match status" value="1"/>
</dbReference>